<reference evidence="2" key="1">
    <citation type="submission" date="2017-02" db="UniProtKB">
        <authorList>
            <consortium name="WormBaseParasite"/>
        </authorList>
    </citation>
    <scope>IDENTIFICATION</scope>
</reference>
<name>A0A0M3IER9_ASCLU</name>
<organism evidence="1 2">
    <name type="scientific">Ascaris lumbricoides</name>
    <name type="common">Giant roundworm</name>
    <dbReference type="NCBI Taxonomy" id="6252"/>
    <lineage>
        <taxon>Eukaryota</taxon>
        <taxon>Metazoa</taxon>
        <taxon>Ecdysozoa</taxon>
        <taxon>Nematoda</taxon>
        <taxon>Chromadorea</taxon>
        <taxon>Rhabditida</taxon>
        <taxon>Spirurina</taxon>
        <taxon>Ascaridomorpha</taxon>
        <taxon>Ascaridoidea</taxon>
        <taxon>Ascarididae</taxon>
        <taxon>Ascaris</taxon>
    </lineage>
</organism>
<evidence type="ECO:0000313" key="1">
    <source>
        <dbReference type="Proteomes" id="UP000036681"/>
    </source>
</evidence>
<keyword evidence="1" id="KW-1185">Reference proteome</keyword>
<sequence>MRRVCYWCAQCAEPLYTVAQHSVAWMVNGSNSGHLLKSAEECKWNLWDAVSGMRDGTQIMECISLQVVRP</sequence>
<dbReference type="WBParaSite" id="ALUE_0001662201-mRNA-1">
    <property type="protein sequence ID" value="ALUE_0001662201-mRNA-1"/>
    <property type="gene ID" value="ALUE_0001662201"/>
</dbReference>
<accession>A0A0M3IER9</accession>
<dbReference type="AlphaFoldDB" id="A0A0M3IER9"/>
<dbReference type="Proteomes" id="UP000036681">
    <property type="component" value="Unplaced"/>
</dbReference>
<protein>
    <submittedName>
        <fullName evidence="2">SCP domain-containing protein</fullName>
    </submittedName>
</protein>
<proteinExistence type="predicted"/>
<evidence type="ECO:0000313" key="2">
    <source>
        <dbReference type="WBParaSite" id="ALUE_0001662201-mRNA-1"/>
    </source>
</evidence>